<dbReference type="SMART" id="SM00829">
    <property type="entry name" value="PKS_ER"/>
    <property type="match status" value="1"/>
</dbReference>
<dbReference type="RefSeq" id="WP_115750993.1">
    <property type="nucleotide sequence ID" value="NZ_PIOD01000025.1"/>
</dbReference>
<dbReference type="OrthoDB" id="9792162at2"/>
<comment type="caution">
    <text evidence="2">The sequence shown here is derived from an EMBL/GenBank/DDBJ whole genome shotgun (WGS) entry which is preliminary data.</text>
</comment>
<evidence type="ECO:0000313" key="2">
    <source>
        <dbReference type="EMBL" id="RDW15430.1"/>
    </source>
</evidence>
<dbReference type="SUPFAM" id="SSF51735">
    <property type="entry name" value="NAD(P)-binding Rossmann-fold domains"/>
    <property type="match status" value="1"/>
</dbReference>
<dbReference type="PANTHER" id="PTHR11695">
    <property type="entry name" value="ALCOHOL DEHYDROGENASE RELATED"/>
    <property type="match status" value="1"/>
</dbReference>
<dbReference type="Proteomes" id="UP000256520">
    <property type="component" value="Unassembled WGS sequence"/>
</dbReference>
<dbReference type="EMBL" id="PIOD01000025">
    <property type="protein sequence ID" value="RDW15430.1"/>
    <property type="molecule type" value="Genomic_DNA"/>
</dbReference>
<dbReference type="AlphaFoldDB" id="A0A3D8PH91"/>
<dbReference type="PANTHER" id="PTHR11695:SF648">
    <property type="entry name" value="ZINC-BINDING OXIDOREDUCTASE"/>
    <property type="match status" value="1"/>
</dbReference>
<accession>A0A3D8PH91</accession>
<evidence type="ECO:0000259" key="1">
    <source>
        <dbReference type="SMART" id="SM00829"/>
    </source>
</evidence>
<evidence type="ECO:0000313" key="3">
    <source>
        <dbReference type="Proteomes" id="UP000256520"/>
    </source>
</evidence>
<protein>
    <submittedName>
        <fullName evidence="2">Alcohol dehydrogenase</fullName>
    </submittedName>
</protein>
<sequence length="322" mass="34879">MKAIISSEYGGPDTLQFNEIEKPKPLDNQVLVKIHAASMNYGNMLLLKGYPLLARLVFGVRKPKFTIPGGDMSGTVEAVGKNITQFQPGDEVFGDLSGSGWGAFAEYAAVPEEAIVRKPHNLSFEEAAAVPMAAVTALQAIRNKGKLKPGQKVLVHGATGGVGLFAVQIAKALGAEVTAVVSTRNVDLVQTVGADHTIDYTKEDFAEQEQNYDLILGVNGSRSISTYKRKLNNGGIYVNVGGGNSQLFQTLLLGPLLFIGGNKKASLFLQRANQKDLEFLRELIEEGKVKAIIDKTFQLSEAPEAYRYFEEEHIQGKVVLLV</sequence>
<proteinExistence type="predicted"/>
<name>A0A3D8PH91_9BACI</name>
<gene>
    <name evidence="2" type="ORF">CWR45_16730</name>
</gene>
<feature type="domain" description="Enoyl reductase (ER)" evidence="1">
    <location>
        <begin position="10"/>
        <end position="320"/>
    </location>
</feature>
<dbReference type="InterPro" id="IPR013154">
    <property type="entry name" value="ADH-like_N"/>
</dbReference>
<reference evidence="3" key="1">
    <citation type="submission" date="2017-11" db="EMBL/GenBank/DDBJ databases">
        <authorList>
            <person name="Zhu W."/>
        </authorList>
    </citation>
    <scope>NUCLEOTIDE SEQUENCE [LARGE SCALE GENOMIC DNA]</scope>
    <source>
        <strain evidence="3">CAU 1051</strain>
    </source>
</reference>
<dbReference type="InterPro" id="IPR020843">
    <property type="entry name" value="ER"/>
</dbReference>
<dbReference type="Pfam" id="PF13602">
    <property type="entry name" value="ADH_zinc_N_2"/>
    <property type="match status" value="1"/>
</dbReference>
<dbReference type="Gene3D" id="3.90.180.10">
    <property type="entry name" value="Medium-chain alcohol dehydrogenases, catalytic domain"/>
    <property type="match status" value="1"/>
</dbReference>
<organism evidence="2 3">
    <name type="scientific">Oceanobacillus chungangensis</name>
    <dbReference type="NCBI Taxonomy" id="1229152"/>
    <lineage>
        <taxon>Bacteria</taxon>
        <taxon>Bacillati</taxon>
        <taxon>Bacillota</taxon>
        <taxon>Bacilli</taxon>
        <taxon>Bacillales</taxon>
        <taxon>Bacillaceae</taxon>
        <taxon>Oceanobacillus</taxon>
    </lineage>
</organism>
<keyword evidence="3" id="KW-1185">Reference proteome</keyword>
<dbReference type="CDD" id="cd08267">
    <property type="entry name" value="MDR1"/>
    <property type="match status" value="1"/>
</dbReference>
<dbReference type="Gene3D" id="3.40.50.720">
    <property type="entry name" value="NAD(P)-binding Rossmann-like Domain"/>
    <property type="match status" value="1"/>
</dbReference>
<dbReference type="InterPro" id="IPR011032">
    <property type="entry name" value="GroES-like_sf"/>
</dbReference>
<dbReference type="InterPro" id="IPR050700">
    <property type="entry name" value="YIM1/Zinc_Alcohol_DH_Fams"/>
</dbReference>
<dbReference type="Pfam" id="PF08240">
    <property type="entry name" value="ADH_N"/>
    <property type="match status" value="1"/>
</dbReference>
<dbReference type="SUPFAM" id="SSF50129">
    <property type="entry name" value="GroES-like"/>
    <property type="match status" value="1"/>
</dbReference>
<dbReference type="InterPro" id="IPR036291">
    <property type="entry name" value="NAD(P)-bd_dom_sf"/>
</dbReference>
<dbReference type="GO" id="GO:0016491">
    <property type="term" value="F:oxidoreductase activity"/>
    <property type="evidence" value="ECO:0007669"/>
    <property type="project" value="InterPro"/>
</dbReference>